<feature type="chain" id="PRO_5003210216" evidence="1">
    <location>
        <begin position="24"/>
        <end position="397"/>
    </location>
</feature>
<evidence type="ECO:0000313" key="3">
    <source>
        <dbReference type="Proteomes" id="UP000006919"/>
    </source>
</evidence>
<keyword evidence="2" id="KW-0614">Plasmid</keyword>
<geneLocation type="plasmid" evidence="2 3">
    <name>pRUMAL01</name>
</geneLocation>
<keyword evidence="1" id="KW-0732">Signal</keyword>
<proteinExistence type="predicted"/>
<sequence length="397" mass="44241" precursor="true">MKNKMIASVLALTVLTTQITAFASDNTNGMMIADDGNNVDFSEVMQNGAEQIQLNQPAAQPTTGITADFDGFHKQMDAFLESAGFDYSEFTSQKFSLPDMTNISTEADMKEQYAEMVAGLSAYGFGQKATLPDNSGYTLNAIGSFKDSFGDGLKSEFTPYTEFTFDSQAVFADFSANRDSLFSAARNSTGYNEISQMMNISDAWDSFNSYKNSINPNNITPELLSFGSLETKVNNYAVGQISSIKNDFDGKDSDKSITRNDFLSKKQDIMDLETELRRTADKDFQIAYDFIPPSYDNGYMGRYETYDIRTDGLRDPKVQNKMISDMGFDPNLSDIDNISKRLKENKFSDGYENVESNFRGDLFKKLDTLLSGESKAEDVEEKGWSDPTTDLLLDGIE</sequence>
<dbReference type="KEGG" id="ral:Rumal_3336"/>
<accession>E6UJF2</accession>
<dbReference type="AlphaFoldDB" id="E6UJF2"/>
<feature type="signal peptide" evidence="1">
    <location>
        <begin position="1"/>
        <end position="23"/>
    </location>
</feature>
<dbReference type="EMBL" id="CP002404">
    <property type="protein sequence ID" value="ADU23798.1"/>
    <property type="molecule type" value="Genomic_DNA"/>
</dbReference>
<organism evidence="2 3">
    <name type="scientific">Ruminococcus albus (strain ATCC 27210 / DSM 20455 / JCM 14654 / NCDO 2250 / 7)</name>
    <dbReference type="NCBI Taxonomy" id="697329"/>
    <lineage>
        <taxon>Bacteria</taxon>
        <taxon>Bacillati</taxon>
        <taxon>Bacillota</taxon>
        <taxon>Clostridia</taxon>
        <taxon>Eubacteriales</taxon>
        <taxon>Oscillospiraceae</taxon>
        <taxon>Ruminococcus</taxon>
    </lineage>
</organism>
<dbReference type="RefSeq" id="WP_013483348.1">
    <property type="nucleotide sequence ID" value="NC_014824.1"/>
</dbReference>
<evidence type="ECO:0000313" key="2">
    <source>
        <dbReference type="EMBL" id="ADU23798.1"/>
    </source>
</evidence>
<dbReference type="Proteomes" id="UP000006919">
    <property type="component" value="Plasmid pRUMAL01"/>
</dbReference>
<name>E6UJF2_RUMA7</name>
<gene>
    <name evidence="2" type="ordered locus">Rumal_3336</name>
</gene>
<reference evidence="3" key="1">
    <citation type="journal article" date="2011" name="J. Bacteriol.">
        <title>Complete genome of the cellulolytic ruminal bacterium Ruminococcus albus 7.</title>
        <authorList>
            <person name="Suen G."/>
            <person name="Stevenson D.M."/>
            <person name="Bruce D.C."/>
            <person name="Chertkov O."/>
            <person name="Copeland A."/>
            <person name="Cheng J.F."/>
            <person name="Detter C."/>
            <person name="Detter J.C."/>
            <person name="Goodwin L.A."/>
            <person name="Han C.S."/>
            <person name="Hauser L.J."/>
            <person name="Ivanova N.N."/>
            <person name="Kyrpides N.C."/>
            <person name="Land M.L."/>
            <person name="Lapidus A."/>
            <person name="Lucas S."/>
            <person name="Ovchinnikova G."/>
            <person name="Pitluck S."/>
            <person name="Tapia R."/>
            <person name="Woyke T."/>
            <person name="Boyum J."/>
            <person name="Mead D."/>
            <person name="Weimer P.J."/>
        </authorList>
    </citation>
    <scope>NUCLEOTIDE SEQUENCE [LARGE SCALE GENOMIC DNA]</scope>
    <source>
        <strain evidence="3">ATCC 27210 / DSM 20455 / JCM 14654 / NCDO 2250 / 7</strain>
        <plasmid evidence="3">pRUMAL01</plasmid>
    </source>
</reference>
<evidence type="ECO:0000256" key="1">
    <source>
        <dbReference type="SAM" id="SignalP"/>
    </source>
</evidence>
<protein>
    <submittedName>
        <fullName evidence="2">Uncharacterized protein</fullName>
    </submittedName>
</protein>
<dbReference type="HOGENOM" id="CLU_694235_0_0_9"/>